<name>A0A1B2LWT8_9GAMM</name>
<sequence>MGQPLLLGNSQRLAILERQALAHKQGYSNIYSIAAPTPISTRYNAWLREYFAYISAWLLDEY</sequence>
<proteinExistence type="predicted"/>
<protein>
    <submittedName>
        <fullName evidence="1">Uncharacterized protein</fullName>
    </submittedName>
</protein>
<dbReference type="AlphaFoldDB" id="A0A1B2LWT8"/>
<organism evidence="1 2">
    <name type="scientific">Acinetobacter larvae</name>
    <dbReference type="NCBI Taxonomy" id="1789224"/>
    <lineage>
        <taxon>Bacteria</taxon>
        <taxon>Pseudomonadati</taxon>
        <taxon>Pseudomonadota</taxon>
        <taxon>Gammaproteobacteria</taxon>
        <taxon>Moraxellales</taxon>
        <taxon>Moraxellaceae</taxon>
        <taxon>Acinetobacter</taxon>
    </lineage>
</organism>
<gene>
    <name evidence="1" type="ORF">BFG52_02920</name>
</gene>
<accession>A0A1B2LWT8</accession>
<evidence type="ECO:0000313" key="2">
    <source>
        <dbReference type="Proteomes" id="UP000093391"/>
    </source>
</evidence>
<dbReference type="Proteomes" id="UP000093391">
    <property type="component" value="Chromosome"/>
</dbReference>
<dbReference type="KEGG" id="ala:BFG52_02920"/>
<dbReference type="EMBL" id="CP016895">
    <property type="protein sequence ID" value="AOA57408.1"/>
    <property type="molecule type" value="Genomic_DNA"/>
</dbReference>
<reference evidence="1 2" key="1">
    <citation type="submission" date="2016-08" db="EMBL/GenBank/DDBJ databases">
        <authorList>
            <person name="Seilhamer J.J."/>
        </authorList>
    </citation>
    <scope>NUCLEOTIDE SEQUENCE [LARGE SCALE GENOMIC DNA]</scope>
    <source>
        <strain evidence="1 2">BRTC-1</strain>
    </source>
</reference>
<dbReference type="STRING" id="1789224.BFG52_02920"/>
<keyword evidence="2" id="KW-1185">Reference proteome</keyword>
<evidence type="ECO:0000313" key="1">
    <source>
        <dbReference type="EMBL" id="AOA57408.1"/>
    </source>
</evidence>